<gene>
    <name evidence="1" type="ORF">TNIN_422531</name>
</gene>
<reference evidence="1" key="1">
    <citation type="submission" date="2020-08" db="EMBL/GenBank/DDBJ databases">
        <title>Multicomponent nature underlies the extraordinary mechanical properties of spider dragline silk.</title>
        <authorList>
            <person name="Kono N."/>
            <person name="Nakamura H."/>
            <person name="Mori M."/>
            <person name="Yoshida Y."/>
            <person name="Ohtoshi R."/>
            <person name="Malay A.D."/>
            <person name="Moran D.A.P."/>
            <person name="Tomita M."/>
            <person name="Numata K."/>
            <person name="Arakawa K."/>
        </authorList>
    </citation>
    <scope>NUCLEOTIDE SEQUENCE</scope>
</reference>
<sequence length="95" mass="11286">MRYYFQRQGWRALEYFIHYQMVKNRLIFVSSLKKVGVLTDRKILMKILVCSPADVCGEIKNFWPQTAEVRYLMKTCLITEEPSNAQRECQFGKAE</sequence>
<organism evidence="1 2">
    <name type="scientific">Trichonephila inaurata madagascariensis</name>
    <dbReference type="NCBI Taxonomy" id="2747483"/>
    <lineage>
        <taxon>Eukaryota</taxon>
        <taxon>Metazoa</taxon>
        <taxon>Ecdysozoa</taxon>
        <taxon>Arthropoda</taxon>
        <taxon>Chelicerata</taxon>
        <taxon>Arachnida</taxon>
        <taxon>Araneae</taxon>
        <taxon>Araneomorphae</taxon>
        <taxon>Entelegynae</taxon>
        <taxon>Araneoidea</taxon>
        <taxon>Nephilidae</taxon>
        <taxon>Trichonephila</taxon>
        <taxon>Trichonephila inaurata</taxon>
    </lineage>
</organism>
<name>A0A8X6M8N5_9ARAC</name>
<dbReference type="AlphaFoldDB" id="A0A8X6M8N5"/>
<evidence type="ECO:0000313" key="2">
    <source>
        <dbReference type="Proteomes" id="UP000886998"/>
    </source>
</evidence>
<protein>
    <submittedName>
        <fullName evidence="1">Uncharacterized protein</fullName>
    </submittedName>
</protein>
<accession>A0A8X6M8N5</accession>
<dbReference type="Proteomes" id="UP000886998">
    <property type="component" value="Unassembled WGS sequence"/>
</dbReference>
<comment type="caution">
    <text evidence="1">The sequence shown here is derived from an EMBL/GenBank/DDBJ whole genome shotgun (WGS) entry which is preliminary data.</text>
</comment>
<evidence type="ECO:0000313" key="1">
    <source>
        <dbReference type="EMBL" id="GFS37180.1"/>
    </source>
</evidence>
<dbReference type="EMBL" id="BMAV01024930">
    <property type="protein sequence ID" value="GFS37180.1"/>
    <property type="molecule type" value="Genomic_DNA"/>
</dbReference>
<keyword evidence="2" id="KW-1185">Reference proteome</keyword>
<proteinExistence type="predicted"/>